<name>A0A7W8QQJ0_9ACTN</name>
<dbReference type="Pfam" id="PF01497">
    <property type="entry name" value="Peripla_BP_2"/>
    <property type="match status" value="1"/>
</dbReference>
<dbReference type="PANTHER" id="PTHR30532:SF24">
    <property type="entry name" value="FERRIC ENTEROBACTIN-BINDING PERIPLASMIC PROTEIN FEPB"/>
    <property type="match status" value="1"/>
</dbReference>
<feature type="chain" id="PRO_5039500904" evidence="5">
    <location>
        <begin position="31"/>
        <end position="347"/>
    </location>
</feature>
<sequence>MPPAPPSRTARRRRSAPLAPAAALALLATAACTSGAGAPEAEADGAWSPVTIEHAYGSTEITAEPERIVTLGWTSEAPLLELGVVPVGINASTFAGDDEGRLPWNTEKIEELGGEEPALINTDDGVPAEEIAALEPDLILAVQTGIEENEYEQLSAVAPTVAYLDQPWMTPWQDEALTVGRALGREDDAQQVVDGVDAYLAGLAAEHPEFEGATFATGRQEPGTGDFGFSVAGDARYGLLEQLGFEPAPFVGDLEPEPGAFSARLSREHAERIDAEVLVMWAGSPEEREKLEENKVFRQIDAVEDGGYIGYDDTALTMAITSPSPLSIPWAMDEVVEDLAAAARGEA</sequence>
<feature type="domain" description="Fe/B12 periplasmic-binding" evidence="6">
    <location>
        <begin position="67"/>
        <end position="343"/>
    </location>
</feature>
<dbReference type="AlphaFoldDB" id="A0A7W8QQJ0"/>
<protein>
    <submittedName>
        <fullName evidence="7">Iron complex transport system substrate-binding protein</fullName>
    </submittedName>
</protein>
<dbReference type="PROSITE" id="PS50983">
    <property type="entry name" value="FE_B12_PBP"/>
    <property type="match status" value="1"/>
</dbReference>
<reference evidence="7 8" key="1">
    <citation type="submission" date="2020-08" db="EMBL/GenBank/DDBJ databases">
        <title>Sequencing the genomes of 1000 actinobacteria strains.</title>
        <authorList>
            <person name="Klenk H.-P."/>
        </authorList>
    </citation>
    <scope>NUCLEOTIDE SEQUENCE [LARGE SCALE GENOMIC DNA]</scope>
    <source>
        <strain evidence="7 8">DSM 44551</strain>
    </source>
</reference>
<evidence type="ECO:0000256" key="3">
    <source>
        <dbReference type="ARBA" id="ARBA00022448"/>
    </source>
</evidence>
<dbReference type="Proteomes" id="UP000572635">
    <property type="component" value="Unassembled WGS sequence"/>
</dbReference>
<proteinExistence type="inferred from homology"/>
<evidence type="ECO:0000313" key="7">
    <source>
        <dbReference type="EMBL" id="MBB5434732.1"/>
    </source>
</evidence>
<dbReference type="RefSeq" id="WP_184395622.1">
    <property type="nucleotide sequence ID" value="NZ_BAAAJD010000207.1"/>
</dbReference>
<evidence type="ECO:0000256" key="5">
    <source>
        <dbReference type="SAM" id="SignalP"/>
    </source>
</evidence>
<dbReference type="Gene3D" id="3.40.50.1980">
    <property type="entry name" value="Nitrogenase molybdenum iron protein domain"/>
    <property type="match status" value="2"/>
</dbReference>
<comment type="similarity">
    <text evidence="2">Belongs to the bacterial solute-binding protein 8 family.</text>
</comment>
<evidence type="ECO:0000313" key="8">
    <source>
        <dbReference type="Proteomes" id="UP000572635"/>
    </source>
</evidence>
<comment type="subcellular location">
    <subcellularLocation>
        <location evidence="1">Cell envelope</location>
    </subcellularLocation>
</comment>
<evidence type="ECO:0000259" key="6">
    <source>
        <dbReference type="PROSITE" id="PS50983"/>
    </source>
</evidence>
<keyword evidence="4 5" id="KW-0732">Signal</keyword>
<dbReference type="EMBL" id="JACHDB010000001">
    <property type="protein sequence ID" value="MBB5434732.1"/>
    <property type="molecule type" value="Genomic_DNA"/>
</dbReference>
<evidence type="ECO:0000256" key="4">
    <source>
        <dbReference type="ARBA" id="ARBA00022729"/>
    </source>
</evidence>
<dbReference type="PANTHER" id="PTHR30532">
    <property type="entry name" value="IRON III DICITRATE-BINDING PERIPLASMIC PROTEIN"/>
    <property type="match status" value="1"/>
</dbReference>
<dbReference type="InterPro" id="IPR051313">
    <property type="entry name" value="Bact_iron-sidero_bind"/>
</dbReference>
<gene>
    <name evidence="7" type="ORF">HDA36_004816</name>
</gene>
<dbReference type="SUPFAM" id="SSF53807">
    <property type="entry name" value="Helical backbone' metal receptor"/>
    <property type="match status" value="1"/>
</dbReference>
<dbReference type="CDD" id="cd01146">
    <property type="entry name" value="FhuD"/>
    <property type="match status" value="1"/>
</dbReference>
<accession>A0A7W8QQJ0</accession>
<dbReference type="InterPro" id="IPR002491">
    <property type="entry name" value="ABC_transptr_periplasmic_BD"/>
</dbReference>
<dbReference type="GO" id="GO:1901678">
    <property type="term" value="P:iron coordination entity transport"/>
    <property type="evidence" value="ECO:0007669"/>
    <property type="project" value="UniProtKB-ARBA"/>
</dbReference>
<keyword evidence="8" id="KW-1185">Reference proteome</keyword>
<dbReference type="GO" id="GO:0030288">
    <property type="term" value="C:outer membrane-bounded periplasmic space"/>
    <property type="evidence" value="ECO:0007669"/>
    <property type="project" value="TreeGrafter"/>
</dbReference>
<organism evidence="7 8">
    <name type="scientific">Nocardiopsis composta</name>
    <dbReference type="NCBI Taxonomy" id="157465"/>
    <lineage>
        <taxon>Bacteria</taxon>
        <taxon>Bacillati</taxon>
        <taxon>Actinomycetota</taxon>
        <taxon>Actinomycetes</taxon>
        <taxon>Streptosporangiales</taxon>
        <taxon>Nocardiopsidaceae</taxon>
        <taxon>Nocardiopsis</taxon>
    </lineage>
</organism>
<feature type="signal peptide" evidence="5">
    <location>
        <begin position="1"/>
        <end position="30"/>
    </location>
</feature>
<evidence type="ECO:0000256" key="1">
    <source>
        <dbReference type="ARBA" id="ARBA00004196"/>
    </source>
</evidence>
<comment type="caution">
    <text evidence="7">The sequence shown here is derived from an EMBL/GenBank/DDBJ whole genome shotgun (WGS) entry which is preliminary data.</text>
</comment>
<keyword evidence="3" id="KW-0813">Transport</keyword>
<evidence type="ECO:0000256" key="2">
    <source>
        <dbReference type="ARBA" id="ARBA00008814"/>
    </source>
</evidence>